<gene>
    <name evidence="2" type="ORF">EZS27_034696</name>
</gene>
<dbReference type="EMBL" id="SNRY01005526">
    <property type="protein sequence ID" value="KAA6314731.1"/>
    <property type="molecule type" value="Genomic_DNA"/>
</dbReference>
<name>A0A5J4Q106_9ZZZZ</name>
<comment type="caution">
    <text evidence="2">The sequence shown here is derived from an EMBL/GenBank/DDBJ whole genome shotgun (WGS) entry which is preliminary data.</text>
</comment>
<reference evidence="2" key="1">
    <citation type="submission" date="2019-03" db="EMBL/GenBank/DDBJ databases">
        <title>Single cell metagenomics reveals metabolic interactions within the superorganism composed of flagellate Streblomastix strix and complex community of Bacteroidetes bacteria on its surface.</title>
        <authorList>
            <person name="Treitli S.C."/>
            <person name="Kolisko M."/>
            <person name="Husnik F."/>
            <person name="Keeling P."/>
            <person name="Hampl V."/>
        </authorList>
    </citation>
    <scope>NUCLEOTIDE SEQUENCE</scope>
    <source>
        <strain evidence="2">STM</strain>
    </source>
</reference>
<dbReference type="AlphaFoldDB" id="A0A5J4Q106"/>
<evidence type="ECO:0000256" key="1">
    <source>
        <dbReference type="SAM" id="MobiDB-lite"/>
    </source>
</evidence>
<organism evidence="2">
    <name type="scientific">termite gut metagenome</name>
    <dbReference type="NCBI Taxonomy" id="433724"/>
    <lineage>
        <taxon>unclassified sequences</taxon>
        <taxon>metagenomes</taxon>
        <taxon>organismal metagenomes</taxon>
    </lineage>
</organism>
<sequence>MFYIYLCFHLFLSVQHSISYWRSHEQGRYGTEDNAKYHGKGKATNGIATKRKDTNQHYQGTQRRV</sequence>
<proteinExistence type="predicted"/>
<feature type="compositionally biased region" description="Polar residues" evidence="1">
    <location>
        <begin position="56"/>
        <end position="65"/>
    </location>
</feature>
<feature type="non-terminal residue" evidence="2">
    <location>
        <position position="65"/>
    </location>
</feature>
<evidence type="ECO:0000313" key="2">
    <source>
        <dbReference type="EMBL" id="KAA6314731.1"/>
    </source>
</evidence>
<feature type="region of interest" description="Disordered" evidence="1">
    <location>
        <begin position="31"/>
        <end position="65"/>
    </location>
</feature>
<protein>
    <submittedName>
        <fullName evidence="2">Uncharacterized protein</fullName>
    </submittedName>
</protein>
<accession>A0A5J4Q106</accession>